<dbReference type="PANTHER" id="PTHR22683:SF1">
    <property type="entry name" value="TYPE VII SECRETION SYSTEM PROTEIN ESSC"/>
    <property type="match status" value="1"/>
</dbReference>
<dbReference type="EMBL" id="DYUZ01000035">
    <property type="protein sequence ID" value="HJG38131.1"/>
    <property type="molecule type" value="Genomic_DNA"/>
</dbReference>
<dbReference type="InterPro" id="IPR000253">
    <property type="entry name" value="FHA_dom"/>
</dbReference>
<name>A0A921LUA6_9ACTN</name>
<dbReference type="InterPro" id="IPR023839">
    <property type="entry name" value="Firmicutes_EssC_C"/>
</dbReference>
<reference evidence="9" key="1">
    <citation type="journal article" date="2021" name="PeerJ">
        <title>Extensive microbial diversity within the chicken gut microbiome revealed by metagenomics and culture.</title>
        <authorList>
            <person name="Gilroy R."/>
            <person name="Ravi A."/>
            <person name="Getino M."/>
            <person name="Pursley I."/>
            <person name="Horton D.L."/>
            <person name="Alikhan N.F."/>
            <person name="Baker D."/>
            <person name="Gharbi K."/>
            <person name="Hall N."/>
            <person name="Watson M."/>
            <person name="Adriaenssens E.M."/>
            <person name="Foster-Nyarko E."/>
            <person name="Jarju S."/>
            <person name="Secka A."/>
            <person name="Antonio M."/>
            <person name="Oren A."/>
            <person name="Chaudhuri R.R."/>
            <person name="La Ragione R."/>
            <person name="Hildebrand F."/>
            <person name="Pallen M.J."/>
        </authorList>
    </citation>
    <scope>NUCLEOTIDE SEQUENCE</scope>
    <source>
        <strain evidence="9">ChiHjej13B12-9602</strain>
    </source>
</reference>
<keyword evidence="6" id="KW-1133">Transmembrane helix</keyword>
<feature type="domain" description="FHA" evidence="7">
    <location>
        <begin position="118"/>
        <end position="167"/>
    </location>
</feature>
<dbReference type="GO" id="GO:0003677">
    <property type="term" value="F:DNA binding"/>
    <property type="evidence" value="ECO:0007669"/>
    <property type="project" value="InterPro"/>
</dbReference>
<evidence type="ECO:0000256" key="4">
    <source>
        <dbReference type="ARBA" id="ARBA00022840"/>
    </source>
</evidence>
<gene>
    <name evidence="9" type="primary">essC</name>
    <name evidence="9" type="ORF">K8V70_09810</name>
</gene>
<evidence type="ECO:0000259" key="8">
    <source>
        <dbReference type="PROSITE" id="PS50901"/>
    </source>
</evidence>
<keyword evidence="3 5" id="KW-0547">Nucleotide-binding</keyword>
<reference evidence="9" key="2">
    <citation type="submission" date="2021-09" db="EMBL/GenBank/DDBJ databases">
        <authorList>
            <person name="Gilroy R."/>
        </authorList>
    </citation>
    <scope>NUCLEOTIDE SEQUENCE</scope>
    <source>
        <strain evidence="9">ChiHjej13B12-9602</strain>
    </source>
</reference>
<dbReference type="PANTHER" id="PTHR22683">
    <property type="entry name" value="SPORULATION PROTEIN RELATED"/>
    <property type="match status" value="1"/>
</dbReference>
<dbReference type="InterPro" id="IPR027417">
    <property type="entry name" value="P-loop_NTPase"/>
</dbReference>
<keyword evidence="2" id="KW-0677">Repeat</keyword>
<evidence type="ECO:0000313" key="10">
    <source>
        <dbReference type="Proteomes" id="UP000753256"/>
    </source>
</evidence>
<dbReference type="NCBIfam" id="TIGR03928">
    <property type="entry name" value="T7_EssCb_Firm"/>
    <property type="match status" value="1"/>
</dbReference>
<dbReference type="CDD" id="cd00060">
    <property type="entry name" value="FHA"/>
    <property type="match status" value="1"/>
</dbReference>
<organism evidence="9 10">
    <name type="scientific">Enorma phocaeensis</name>
    <dbReference type="NCBI Taxonomy" id="1871019"/>
    <lineage>
        <taxon>Bacteria</taxon>
        <taxon>Bacillati</taxon>
        <taxon>Actinomycetota</taxon>
        <taxon>Coriobacteriia</taxon>
        <taxon>Coriobacteriales</taxon>
        <taxon>Coriobacteriaceae</taxon>
        <taxon>Enorma</taxon>
    </lineage>
</organism>
<dbReference type="PROSITE" id="PS50006">
    <property type="entry name" value="FHA_DOMAIN"/>
    <property type="match status" value="1"/>
</dbReference>
<evidence type="ECO:0000256" key="2">
    <source>
        <dbReference type="ARBA" id="ARBA00022737"/>
    </source>
</evidence>
<feature type="transmembrane region" description="Helical" evidence="6">
    <location>
        <begin position="267"/>
        <end position="289"/>
    </location>
</feature>
<evidence type="ECO:0000256" key="6">
    <source>
        <dbReference type="SAM" id="Phobius"/>
    </source>
</evidence>
<feature type="binding site" evidence="5">
    <location>
        <begin position="738"/>
        <end position="745"/>
    </location>
    <ligand>
        <name>ATP</name>
        <dbReference type="ChEBI" id="CHEBI:30616"/>
    </ligand>
</feature>
<keyword evidence="4 5" id="KW-0067">ATP-binding</keyword>
<feature type="domain" description="FtsK" evidence="8">
    <location>
        <begin position="1065"/>
        <end position="1248"/>
    </location>
</feature>
<dbReference type="SUPFAM" id="SSF52540">
    <property type="entry name" value="P-loop containing nucleoside triphosphate hydrolases"/>
    <property type="match status" value="1"/>
</dbReference>
<dbReference type="GO" id="GO:0005524">
    <property type="term" value="F:ATP binding"/>
    <property type="evidence" value="ECO:0007669"/>
    <property type="project" value="UniProtKB-UniRule"/>
</dbReference>
<dbReference type="Gene3D" id="2.60.200.20">
    <property type="match status" value="1"/>
</dbReference>
<dbReference type="InterPro" id="IPR050206">
    <property type="entry name" value="FtsK/SpoIIIE/SftA"/>
</dbReference>
<dbReference type="Proteomes" id="UP000753256">
    <property type="component" value="Unassembled WGS sequence"/>
</dbReference>
<sequence>MEHQLLITLMFGDTSRTYSYDVAARASLTLGVPVGTGTVAIGHVEPDGEGAALFPETSCALYTAAGDEVGACALTGSEGTVLSIVSPKLDQAISLYVRPSEPGGRRFAKLGFVHDVEVPIGRTVERGFLYANPFVSSMHARLVLTGDRFAITDLGSANGTYVNGRRIEAHRACELAAGDVVAILDLTFAVGARLISINGPAGFSVVGLDACRAVSHAAFSAACPPATEDVAEQALFYPAPRLTRTYKPETFQVDGPPQSKQREDEPAIMQMGPSFLMGIASIFMVSSAVSRLMGGADVWQTLPMIAMSISMLAGMLVWPFVSRRYNKRRDQREELRREATYTDYLNGVEARLLAACDDQAAVLRENRLPLDEVLIRARDLSPRLMNRTSVHDDFMDLRVGTGTVELDANIRFPERRFSMDDDKLLEKVTSLAERPPRVHDVPLAFDPVAHFVAGVLGPRPEVWAFTRGLVAQICALFSYQDVKIALVASPEEEAEWGFMRSVPHLFDDAGVSRLLATDAAALMQLGMHLERVLEARREVRAEVMGDYGTYYVVICASKELAERSQTIANLAKQRVNRGISLIYLGSELKDLPRECAHVVDLSRDDALSAFGRRTSDLGAIGEGGQGSACMFDRADVSGSLEAFEPDIELGAAAARRFALDIARVHLDMAEQRTSLPTSLGFLEMYRSGNVAALEIDRRWIENDASRTIEAPIGVDAQGELSYLDLHEKVHGPHGLVAGTTGSGKSEFLITYILSMSMNYPPDQVAFVLIDYKGGGLAGAFDNERVQLPHLAGTITNLDGAAISRSLVSIKSELKRRQDAFNRAREATGEATMDIYKYLSYYRRGVLTEPLPHLIIVADEFAELKQQEPGFMDELVSAARIGRSLGVHLILATQKPSGVVNDQIWSNSRFKVCLKVADVADSKEMIRRSDAAGIKEAGRYYMLVGYNEYFTCGQNAYTGVKYAPADEFEPKADTAVELIDDMGAQIATLKPASRARATKEAEINVVLAEIARVAAQTGKRAQRLWLDPLPEVLPLDGLEARYRIEHAEGALVSTVGEVDIPARQERRPLAVDIAQAGNVLVYGAQDSGADALVATMLYSLAASYGPRDFNLYVADLGQGVLAPFAELPQCGGVVMQGDLERMVNLFKMLEQEVARRRKLLVPYGGSLDAYRAATGSPLPRIVFALTNLASFYELYAPLEDRLNALARDAVRLGIHCIVTATSAMTPRMRLKANFARVLACFLNDETEYVTVFGHKPQVIPVHVAGRGVVELDKEVLEFQAATPATGDATIADAVRALAREVEPAPAASAIPELPERVTCAQMPPVLPGEVPVGYSKDAVEPVAFPFAKSPYMLVLGNDADGIGRYLRGMWETIAADPAAPVAAIDLTGALAPFAADARIATTEEAAGEKVRLITSGAEECSVFILVSVAQIMGKLAVDDAKRLQDYIIGEKAQGRTGLVATSELWRVRQAYDPWYKALSAYGNGVWIGNGMSDQTVFRMAQASAEYRKPLPRSEGFLILRGAIDGVRFTEWTDEPQENVES</sequence>
<dbReference type="InterPro" id="IPR008984">
    <property type="entry name" value="SMAD_FHA_dom_sf"/>
</dbReference>
<evidence type="ECO:0000256" key="1">
    <source>
        <dbReference type="ARBA" id="ARBA00022553"/>
    </source>
</evidence>
<accession>A0A921LUA6</accession>
<evidence type="ECO:0000259" key="7">
    <source>
        <dbReference type="PROSITE" id="PS50006"/>
    </source>
</evidence>
<dbReference type="Gene3D" id="3.40.50.300">
    <property type="entry name" value="P-loop containing nucleotide triphosphate hydrolases"/>
    <property type="match status" value="2"/>
</dbReference>
<evidence type="ECO:0000256" key="5">
    <source>
        <dbReference type="PROSITE-ProRule" id="PRU00289"/>
    </source>
</evidence>
<evidence type="ECO:0000313" key="9">
    <source>
        <dbReference type="EMBL" id="HJG38131.1"/>
    </source>
</evidence>
<dbReference type="SMART" id="SM00240">
    <property type="entry name" value="FHA"/>
    <property type="match status" value="1"/>
</dbReference>
<protein>
    <submittedName>
        <fullName evidence="9">Type VII secretion protein EssC</fullName>
    </submittedName>
</protein>
<evidence type="ECO:0000256" key="3">
    <source>
        <dbReference type="ARBA" id="ARBA00022741"/>
    </source>
</evidence>
<feature type="transmembrane region" description="Helical" evidence="6">
    <location>
        <begin position="301"/>
        <end position="321"/>
    </location>
</feature>
<proteinExistence type="predicted"/>
<dbReference type="RefSeq" id="WP_273191250.1">
    <property type="nucleotide sequence ID" value="NZ_DYUZ01000035.1"/>
</dbReference>
<keyword evidence="1" id="KW-0597">Phosphoprotein</keyword>
<feature type="domain" description="FtsK" evidence="8">
    <location>
        <begin position="717"/>
        <end position="922"/>
    </location>
</feature>
<feature type="binding site" evidence="5">
    <location>
        <begin position="1082"/>
        <end position="1089"/>
    </location>
    <ligand>
        <name>ATP</name>
        <dbReference type="ChEBI" id="CHEBI:30616"/>
    </ligand>
</feature>
<dbReference type="InterPro" id="IPR002543">
    <property type="entry name" value="FtsK_dom"/>
</dbReference>
<dbReference type="Pfam" id="PF00498">
    <property type="entry name" value="FHA"/>
    <property type="match status" value="1"/>
</dbReference>
<dbReference type="CDD" id="cd01127">
    <property type="entry name" value="TrwB_TraG_TraD_VirD4"/>
    <property type="match status" value="1"/>
</dbReference>
<keyword evidence="6" id="KW-0472">Membrane</keyword>
<dbReference type="SUPFAM" id="SSF49879">
    <property type="entry name" value="SMAD/FHA domain"/>
    <property type="match status" value="1"/>
</dbReference>
<dbReference type="PROSITE" id="PS50901">
    <property type="entry name" value="FTSK"/>
    <property type="match status" value="2"/>
</dbReference>
<comment type="caution">
    <text evidence="9">The sequence shown here is derived from an EMBL/GenBank/DDBJ whole genome shotgun (WGS) entry which is preliminary data.</text>
</comment>
<keyword evidence="6" id="KW-0812">Transmembrane</keyword>
<dbReference type="Pfam" id="PF01580">
    <property type="entry name" value="FtsK_SpoIIIE"/>
    <property type="match status" value="2"/>
</dbReference>